<sequence length="231" mass="26971">MHIPKLANAERRREFNDYSHEEHVKVIKAYLFDGMSHRKIDRMVLKLDDNHTRGWQSMGILHYLGIKDPFKGIFKGMDVKDAIEQIKLTGDDSYKELLGYLSDEEISIKLCNEDVEQEKADTYCIEKEGGKKVYYVTRYERKPKLRKKAIEIHGTKCMACGFDFESFYGEQGKNYIEVHHVVPLSTVDEQVEVNPEKDLIVVCSNCHRMIHRRRNAVLTLDELKSMITIVE</sequence>
<keyword evidence="2" id="KW-0540">Nuclease</keyword>
<feature type="domain" description="HNH" evidence="1">
    <location>
        <begin position="157"/>
        <end position="213"/>
    </location>
</feature>
<proteinExistence type="predicted"/>
<evidence type="ECO:0000259" key="1">
    <source>
        <dbReference type="Pfam" id="PF01844"/>
    </source>
</evidence>
<keyword evidence="2" id="KW-0378">Hydrolase</keyword>
<accession>A0ABR7IDH1</accession>
<keyword evidence="3" id="KW-1185">Reference proteome</keyword>
<dbReference type="EMBL" id="JACOQH010000020">
    <property type="protein sequence ID" value="MBC5754981.1"/>
    <property type="molecule type" value="Genomic_DNA"/>
</dbReference>
<dbReference type="InterPro" id="IPR002711">
    <property type="entry name" value="HNH"/>
</dbReference>
<dbReference type="CDD" id="cd00085">
    <property type="entry name" value="HNHc"/>
    <property type="match status" value="1"/>
</dbReference>
<protein>
    <submittedName>
        <fullName evidence="2">HNH endonuclease</fullName>
    </submittedName>
</protein>
<keyword evidence="2" id="KW-0255">Endonuclease</keyword>
<name>A0ABR7IDH1_9FIRM</name>
<dbReference type="Proteomes" id="UP000621540">
    <property type="component" value="Unassembled WGS sequence"/>
</dbReference>
<comment type="caution">
    <text evidence="2">The sequence shown here is derived from an EMBL/GenBank/DDBJ whole genome shotgun (WGS) entry which is preliminary data.</text>
</comment>
<evidence type="ECO:0000313" key="2">
    <source>
        <dbReference type="EMBL" id="MBC5754981.1"/>
    </source>
</evidence>
<reference evidence="2 3" key="1">
    <citation type="submission" date="2020-08" db="EMBL/GenBank/DDBJ databases">
        <title>Genome public.</title>
        <authorList>
            <person name="Liu C."/>
            <person name="Sun Q."/>
        </authorList>
    </citation>
    <scope>NUCLEOTIDE SEQUENCE [LARGE SCALE GENOMIC DNA]</scope>
    <source>
        <strain evidence="2 3">BX0805</strain>
    </source>
</reference>
<gene>
    <name evidence="2" type="ORF">H8Z76_13435</name>
</gene>
<organism evidence="2 3">
    <name type="scientific">Roseburia yibonii</name>
    <dbReference type="NCBI Taxonomy" id="2763063"/>
    <lineage>
        <taxon>Bacteria</taxon>
        <taxon>Bacillati</taxon>
        <taxon>Bacillota</taxon>
        <taxon>Clostridia</taxon>
        <taxon>Lachnospirales</taxon>
        <taxon>Lachnospiraceae</taxon>
        <taxon>Roseburia</taxon>
    </lineage>
</organism>
<dbReference type="Pfam" id="PF01844">
    <property type="entry name" value="HNH"/>
    <property type="match status" value="1"/>
</dbReference>
<dbReference type="Gene3D" id="1.10.30.50">
    <property type="match status" value="1"/>
</dbReference>
<dbReference type="InterPro" id="IPR003615">
    <property type="entry name" value="HNH_nuc"/>
</dbReference>
<evidence type="ECO:0000313" key="3">
    <source>
        <dbReference type="Proteomes" id="UP000621540"/>
    </source>
</evidence>
<dbReference type="GO" id="GO:0004519">
    <property type="term" value="F:endonuclease activity"/>
    <property type="evidence" value="ECO:0007669"/>
    <property type="project" value="UniProtKB-KW"/>
</dbReference>
<dbReference type="RefSeq" id="WP_186982836.1">
    <property type="nucleotide sequence ID" value="NZ_JACOQH010000020.1"/>
</dbReference>